<reference evidence="2" key="1">
    <citation type="submission" date="2023-01" db="EMBL/GenBank/DDBJ databases">
        <title>Long-Read Genome Assembly and Gene Model Annotations for the Rodent Malaria Parasite Plasmodium yoelii 17XNL.</title>
        <authorList>
            <person name="Mitchell G.J."/>
            <person name="Sebastian A."/>
            <person name="Albert I."/>
            <person name="Lindner S.E."/>
        </authorList>
    </citation>
    <scope>NUCLEOTIDE SEQUENCE</scope>
    <source>
        <strain evidence="2">17XNL clone 1.1</strain>
    </source>
</reference>
<evidence type="ECO:0000256" key="1">
    <source>
        <dbReference type="SAM" id="MobiDB-lite"/>
    </source>
</evidence>
<accession>A0AAF0B6U8</accession>
<gene>
    <name evidence="2" type="ORF">Py17XNL_001303007</name>
</gene>
<feature type="region of interest" description="Disordered" evidence="1">
    <location>
        <begin position="290"/>
        <end position="330"/>
    </location>
</feature>
<evidence type="ECO:0000313" key="2">
    <source>
        <dbReference type="EMBL" id="WBY59804.1"/>
    </source>
</evidence>
<dbReference type="EMBL" id="CP115537">
    <property type="protein sequence ID" value="WBY59804.1"/>
    <property type="molecule type" value="Genomic_DNA"/>
</dbReference>
<feature type="compositionally biased region" description="Low complexity" evidence="1">
    <location>
        <begin position="307"/>
        <end position="324"/>
    </location>
</feature>
<evidence type="ECO:0000313" key="3">
    <source>
        <dbReference type="Proteomes" id="UP001054126"/>
    </source>
</evidence>
<name>A0AAF0B6U8_PLAYO</name>
<organism evidence="2 3">
    <name type="scientific">Plasmodium yoelii yoelii</name>
    <dbReference type="NCBI Taxonomy" id="73239"/>
    <lineage>
        <taxon>Eukaryota</taxon>
        <taxon>Sar</taxon>
        <taxon>Alveolata</taxon>
        <taxon>Apicomplexa</taxon>
        <taxon>Aconoidasida</taxon>
        <taxon>Haemosporida</taxon>
        <taxon>Plasmodiidae</taxon>
        <taxon>Plasmodium</taxon>
        <taxon>Plasmodium (Vinckeia)</taxon>
    </lineage>
</organism>
<proteinExistence type="predicted"/>
<protein>
    <submittedName>
        <fullName evidence="2">Nucleoporin NUP313</fullName>
    </submittedName>
</protein>
<dbReference type="Proteomes" id="UP001054126">
    <property type="component" value="Chromosome 13"/>
</dbReference>
<sequence length="549" mass="65882">MLKHYNYFSTDKYEDTNVENGNNNHSNNILNNNLKNKKHHQYMNNVDKGSNLKRIANCLETNCNNIKNDKINILKKICDKNLLYYINLQLKNIAHLLNYKEIEIACTYLNHIKNNLFVIFQIPILLFNVLYDKLIKSYNDFSIMDNYFNNSLLYKDFRYEYILKTKIAYMLLNKFNEQDDIENCIKFAIYFDNNRIKAHKNNIYNDYIFHKNLINSYINVHENIVPSEWIQAKYAKNGELNDMNDSEYLDYYSFFFKDISKYIKLSIIDKIINSNIFSLHKENYTICQSSEDREDTNKKYKSNNGTNVGNNSKFPNNNNTNENNETSQNDIEKKKNKFACYFMYMVRRSIMDDVVNIYSSKGEYFYKKLLTTLVNNNFTKDYEKSHNKHFHMFIQVANINIFMKNVFFEYINFFKKKELYNIEKIKNEDEIMDNLVNVVKVNGRNFFVVINTLAEIVTKIEKNIVKDVNIHILINLRNIIIDTFYLFKYVFNNREFSLSLIENLYRNVLNFNDTINSFFSDDVNFYPKEQIKDLYTHIRHKFTSQNVLN</sequence>
<dbReference type="AlphaFoldDB" id="A0AAF0B6U8"/>